<evidence type="ECO:0000256" key="2">
    <source>
        <dbReference type="ARBA" id="ARBA00009923"/>
    </source>
</evidence>
<feature type="domain" description="SCP" evidence="5">
    <location>
        <begin position="31"/>
        <end position="185"/>
    </location>
</feature>
<dbReference type="InterPro" id="IPR014044">
    <property type="entry name" value="CAP_dom"/>
</dbReference>
<dbReference type="Ensembl" id="ENSMMDT00005053365.1">
    <property type="protein sequence ID" value="ENSMMDP00005052341.1"/>
    <property type="gene ID" value="ENSMMDG00005023621.1"/>
</dbReference>
<name>A0A668AXR1_9TELE</name>
<dbReference type="PROSITE" id="PS01009">
    <property type="entry name" value="CRISP_1"/>
    <property type="match status" value="1"/>
</dbReference>
<dbReference type="GeneTree" id="ENSGT00940000160727"/>
<evidence type="ECO:0000313" key="7">
    <source>
        <dbReference type="Proteomes" id="UP000472263"/>
    </source>
</evidence>
<reference evidence="6" key="1">
    <citation type="submission" date="2019-06" db="EMBL/GenBank/DDBJ databases">
        <authorList>
            <consortium name="Wellcome Sanger Institute Data Sharing"/>
        </authorList>
    </citation>
    <scope>NUCLEOTIDE SEQUENCE [LARGE SCALE GENOMIC DNA]</scope>
</reference>
<dbReference type="InterPro" id="IPR002413">
    <property type="entry name" value="V5_allergen-like"/>
</dbReference>
<dbReference type="SMART" id="SM00198">
    <property type="entry name" value="SCP"/>
    <property type="match status" value="1"/>
</dbReference>
<feature type="signal peptide" evidence="4">
    <location>
        <begin position="1"/>
        <end position="21"/>
    </location>
</feature>
<dbReference type="InterPro" id="IPR001283">
    <property type="entry name" value="CRISP-related"/>
</dbReference>
<dbReference type="InterPro" id="IPR018244">
    <property type="entry name" value="Allrgn_V5/Tpx1_CS"/>
</dbReference>
<accession>A0A668AXR1</accession>
<evidence type="ECO:0000256" key="1">
    <source>
        <dbReference type="ARBA" id="ARBA00004370"/>
    </source>
</evidence>
<feature type="chain" id="PRO_5025515250" evidence="4">
    <location>
        <begin position="22"/>
        <end position="262"/>
    </location>
</feature>
<dbReference type="GO" id="GO:0016020">
    <property type="term" value="C:membrane"/>
    <property type="evidence" value="ECO:0007669"/>
    <property type="project" value="UniProtKB-SubCell"/>
</dbReference>
<organism evidence="6 7">
    <name type="scientific">Myripristis murdjan</name>
    <name type="common">pinecone soldierfish</name>
    <dbReference type="NCBI Taxonomy" id="586833"/>
    <lineage>
        <taxon>Eukaryota</taxon>
        <taxon>Metazoa</taxon>
        <taxon>Chordata</taxon>
        <taxon>Craniata</taxon>
        <taxon>Vertebrata</taxon>
        <taxon>Euteleostomi</taxon>
        <taxon>Actinopterygii</taxon>
        <taxon>Neopterygii</taxon>
        <taxon>Teleostei</taxon>
        <taxon>Neoteleostei</taxon>
        <taxon>Acanthomorphata</taxon>
        <taxon>Holocentriformes</taxon>
        <taxon>Holocentridae</taxon>
        <taxon>Myripristis</taxon>
    </lineage>
</organism>
<dbReference type="PRINTS" id="PR00837">
    <property type="entry name" value="V5TPXLIKE"/>
</dbReference>
<dbReference type="PANTHER" id="PTHR10334">
    <property type="entry name" value="CYSTEINE-RICH SECRETORY PROTEIN-RELATED"/>
    <property type="match status" value="1"/>
</dbReference>
<evidence type="ECO:0000313" key="6">
    <source>
        <dbReference type="Ensembl" id="ENSMMDP00005052341.1"/>
    </source>
</evidence>
<evidence type="ECO:0000256" key="3">
    <source>
        <dbReference type="ARBA" id="ARBA00023136"/>
    </source>
</evidence>
<sequence length="262" mass="29340">VTDLIFFFFFLPLLCFLCVCSISLPDITNRTFIDECVQEHNKARSSVSPGASNMLYMTWDEGLAITARAWARNCLFEHNIHLGEVHRMHPVFPSVGENIWAAYPPSTFTVTSAINSWVNEKQYYSYNAKSCTNVCGHYTQVVWAKSYKVGCAVQVCPNGVKETRFSNKEGVIFVCNYATAGNVVGQRPYATGSPCTQCEGECRNLLCREYSAPFWTPDWDPALQTCGPACLAVLALRPLALIATFIAAYGVHHFYPDIFCYE</sequence>
<keyword evidence="3" id="KW-0472">Membrane</keyword>
<evidence type="ECO:0000259" key="5">
    <source>
        <dbReference type="SMART" id="SM00198"/>
    </source>
</evidence>
<keyword evidence="4" id="KW-0732">Signal</keyword>
<gene>
    <name evidence="6" type="primary">GLIPR1</name>
</gene>
<keyword evidence="7" id="KW-1185">Reference proteome</keyword>
<evidence type="ECO:0000256" key="4">
    <source>
        <dbReference type="SAM" id="SignalP"/>
    </source>
</evidence>
<comment type="subcellular location">
    <subcellularLocation>
        <location evidence="1">Membrane</location>
    </subcellularLocation>
</comment>
<reference evidence="6" key="2">
    <citation type="submission" date="2025-08" db="UniProtKB">
        <authorList>
            <consortium name="Ensembl"/>
        </authorList>
    </citation>
    <scope>IDENTIFICATION</scope>
</reference>
<protein>
    <submittedName>
        <fullName evidence="6">GLI pathosis related 1</fullName>
    </submittedName>
</protein>
<comment type="similarity">
    <text evidence="2">Belongs to the CRISP family.</text>
</comment>
<dbReference type="PRINTS" id="PR00838">
    <property type="entry name" value="V5ALLERGEN"/>
</dbReference>
<dbReference type="GO" id="GO:0005576">
    <property type="term" value="C:extracellular region"/>
    <property type="evidence" value="ECO:0007669"/>
    <property type="project" value="InterPro"/>
</dbReference>
<dbReference type="CDD" id="cd05385">
    <property type="entry name" value="CAP_GLIPR1-like"/>
    <property type="match status" value="1"/>
</dbReference>
<dbReference type="Proteomes" id="UP000472263">
    <property type="component" value="Chromosome 23"/>
</dbReference>
<dbReference type="Gene3D" id="3.40.33.10">
    <property type="entry name" value="CAP"/>
    <property type="match status" value="1"/>
</dbReference>
<reference evidence="6" key="3">
    <citation type="submission" date="2025-09" db="UniProtKB">
        <authorList>
            <consortium name="Ensembl"/>
        </authorList>
    </citation>
    <scope>IDENTIFICATION</scope>
</reference>
<dbReference type="Pfam" id="PF00188">
    <property type="entry name" value="CAP"/>
    <property type="match status" value="1"/>
</dbReference>
<proteinExistence type="inferred from homology"/>
<dbReference type="AlphaFoldDB" id="A0A668AXR1"/>
<dbReference type="InterPro" id="IPR034121">
    <property type="entry name" value="SCP_GLIPR-1-like"/>
</dbReference>
<dbReference type="InterPro" id="IPR035940">
    <property type="entry name" value="CAP_sf"/>
</dbReference>
<dbReference type="SUPFAM" id="SSF55797">
    <property type="entry name" value="PR-1-like"/>
    <property type="match status" value="1"/>
</dbReference>